<dbReference type="PANTHER" id="PTHR24320">
    <property type="entry name" value="RETINOL DEHYDROGENASE"/>
    <property type="match status" value="1"/>
</dbReference>
<evidence type="ECO:0008006" key="6">
    <source>
        <dbReference type="Google" id="ProtNLM"/>
    </source>
</evidence>
<evidence type="ECO:0000313" key="4">
    <source>
        <dbReference type="EMBL" id="RSL51141.1"/>
    </source>
</evidence>
<evidence type="ECO:0000256" key="3">
    <source>
        <dbReference type="ARBA" id="ARBA00023002"/>
    </source>
</evidence>
<protein>
    <recommendedName>
        <fullName evidence="6">Reductase</fullName>
    </recommendedName>
</protein>
<comment type="similarity">
    <text evidence="1">Belongs to the short-chain dehydrogenases/reductases (SDR) family.</text>
</comment>
<dbReference type="GO" id="GO:0016491">
    <property type="term" value="F:oxidoreductase activity"/>
    <property type="evidence" value="ECO:0007669"/>
    <property type="project" value="UniProtKB-KW"/>
</dbReference>
<dbReference type="InterPro" id="IPR036291">
    <property type="entry name" value="NAD(P)-bd_dom_sf"/>
</dbReference>
<dbReference type="InterPro" id="IPR002347">
    <property type="entry name" value="SDR_fam"/>
</dbReference>
<dbReference type="Proteomes" id="UP000288168">
    <property type="component" value="Unassembled WGS sequence"/>
</dbReference>
<accession>A0A428PDI8</accession>
<dbReference type="OrthoDB" id="191139at2759"/>
<dbReference type="EMBL" id="NKCI01000153">
    <property type="protein sequence ID" value="RSL51141.1"/>
    <property type="molecule type" value="Genomic_DNA"/>
</dbReference>
<keyword evidence="2" id="KW-0521">NADP</keyword>
<evidence type="ECO:0000256" key="1">
    <source>
        <dbReference type="ARBA" id="ARBA00006484"/>
    </source>
</evidence>
<organism evidence="4 5">
    <name type="scientific">Fusarium duplospermum</name>
    <dbReference type="NCBI Taxonomy" id="1325734"/>
    <lineage>
        <taxon>Eukaryota</taxon>
        <taxon>Fungi</taxon>
        <taxon>Dikarya</taxon>
        <taxon>Ascomycota</taxon>
        <taxon>Pezizomycotina</taxon>
        <taxon>Sordariomycetes</taxon>
        <taxon>Hypocreomycetidae</taxon>
        <taxon>Hypocreales</taxon>
        <taxon>Nectriaceae</taxon>
        <taxon>Fusarium</taxon>
        <taxon>Fusarium solani species complex</taxon>
    </lineage>
</organism>
<sequence length="317" mass="34624">MTFHPDSLPNLTGKVYIVTGGTSGIGYNTVARLAQHGAHVYLCARSQAKGETAISGIKKRYPQAHISILEMDHLSLSAVVSAAKLFLSKETTLHGLVNNAGIMATPFEMTKDGYEAQWQTNYLAHWVFTSYLVPLMLKTSKGLPSGTVRIVNLSSAGHHQAPKGGIIFSNTSLPNESSLTRYGQSKLGNVFHAKTLHKMCGPGSPSSRAGEGEIWTSIVHPGLVESHLGDRAEFPPLMRQFFAVFGALGGRVDGDKGAWTSLFCVASPEMKESQSGTYFQRIAEAGWESRLAKDEKLTEKLEEWTKEEMKRRGWVGQ</sequence>
<evidence type="ECO:0000256" key="2">
    <source>
        <dbReference type="ARBA" id="ARBA00022857"/>
    </source>
</evidence>
<dbReference type="AlphaFoldDB" id="A0A428PDI8"/>
<name>A0A428PDI8_9HYPO</name>
<dbReference type="STRING" id="1325734.A0A428PDI8"/>
<dbReference type="SUPFAM" id="SSF51735">
    <property type="entry name" value="NAD(P)-binding Rossmann-fold domains"/>
    <property type="match status" value="1"/>
</dbReference>
<reference evidence="4 5" key="1">
    <citation type="submission" date="2017-06" db="EMBL/GenBank/DDBJ databases">
        <title>Comparative genomic analysis of Ambrosia Fusariam Clade fungi.</title>
        <authorList>
            <person name="Stajich J.E."/>
            <person name="Carrillo J."/>
            <person name="Kijimoto T."/>
            <person name="Eskalen A."/>
            <person name="O'Donnell K."/>
            <person name="Kasson M."/>
        </authorList>
    </citation>
    <scope>NUCLEOTIDE SEQUENCE [LARGE SCALE GENOMIC DNA]</scope>
    <source>
        <strain evidence="4 5">NRRL62584</strain>
    </source>
</reference>
<proteinExistence type="inferred from homology"/>
<dbReference type="PANTHER" id="PTHR24320:SF282">
    <property type="entry name" value="WW DOMAIN-CONTAINING OXIDOREDUCTASE"/>
    <property type="match status" value="1"/>
</dbReference>
<gene>
    <name evidence="4" type="ORF">CEP54_011558</name>
</gene>
<comment type="caution">
    <text evidence="4">The sequence shown here is derived from an EMBL/GenBank/DDBJ whole genome shotgun (WGS) entry which is preliminary data.</text>
</comment>
<dbReference type="PRINTS" id="PR00081">
    <property type="entry name" value="GDHRDH"/>
</dbReference>
<dbReference type="Gene3D" id="3.40.50.720">
    <property type="entry name" value="NAD(P)-binding Rossmann-like Domain"/>
    <property type="match status" value="1"/>
</dbReference>
<dbReference type="Pfam" id="PF00106">
    <property type="entry name" value="adh_short"/>
    <property type="match status" value="1"/>
</dbReference>
<keyword evidence="5" id="KW-1185">Reference proteome</keyword>
<evidence type="ECO:0000313" key="5">
    <source>
        <dbReference type="Proteomes" id="UP000288168"/>
    </source>
</evidence>
<keyword evidence="3" id="KW-0560">Oxidoreductase</keyword>